<dbReference type="HAMAP" id="MF_01274">
    <property type="entry name" value="Pantothen_kinase_3"/>
    <property type="match status" value="1"/>
</dbReference>
<comment type="catalytic activity">
    <reaction evidence="1 16">
        <text>(R)-pantothenate + ATP = (R)-4'-phosphopantothenate + ADP + H(+)</text>
        <dbReference type="Rhea" id="RHEA:16373"/>
        <dbReference type="ChEBI" id="CHEBI:10986"/>
        <dbReference type="ChEBI" id="CHEBI:15378"/>
        <dbReference type="ChEBI" id="CHEBI:29032"/>
        <dbReference type="ChEBI" id="CHEBI:30616"/>
        <dbReference type="ChEBI" id="CHEBI:456216"/>
        <dbReference type="EC" id="2.7.1.33"/>
    </reaction>
</comment>
<organism evidence="17 18">
    <name type="scientific">Almyronema epifaneia S1</name>
    <dbReference type="NCBI Taxonomy" id="2991925"/>
    <lineage>
        <taxon>Bacteria</taxon>
        <taxon>Bacillati</taxon>
        <taxon>Cyanobacteriota</taxon>
        <taxon>Cyanophyceae</taxon>
        <taxon>Nodosilineales</taxon>
        <taxon>Nodosilineaceae</taxon>
        <taxon>Almyronema</taxon>
        <taxon>Almyronema epifaneia</taxon>
    </lineage>
</organism>
<evidence type="ECO:0000313" key="17">
    <source>
        <dbReference type="EMBL" id="MFE4105162.1"/>
    </source>
</evidence>
<feature type="binding site" evidence="16">
    <location>
        <position position="137"/>
    </location>
    <ligand>
        <name>ATP</name>
        <dbReference type="ChEBI" id="CHEBI:30616"/>
    </ligand>
</feature>
<dbReference type="Proteomes" id="UP001600165">
    <property type="component" value="Unassembled WGS sequence"/>
</dbReference>
<comment type="caution">
    <text evidence="16">Lacks conserved residue(s) required for the propagation of feature annotation.</text>
</comment>
<comment type="function">
    <text evidence="16">Catalyzes the phosphorylation of pantothenate (Pan), the first step in CoA biosynthesis.</text>
</comment>
<dbReference type="EMBL" id="JBHZOL010000020">
    <property type="protein sequence ID" value="MFE4105162.1"/>
    <property type="molecule type" value="Genomic_DNA"/>
</dbReference>
<evidence type="ECO:0000256" key="11">
    <source>
        <dbReference type="ARBA" id="ARBA00022840"/>
    </source>
</evidence>
<dbReference type="InterPro" id="IPR004619">
    <property type="entry name" value="Type_III_PanK"/>
</dbReference>
<evidence type="ECO:0000256" key="5">
    <source>
        <dbReference type="ARBA" id="ARBA00011738"/>
    </source>
</evidence>
<accession>A0ABW6IBA3</accession>
<evidence type="ECO:0000256" key="6">
    <source>
        <dbReference type="ARBA" id="ARBA00012102"/>
    </source>
</evidence>
<feature type="binding site" evidence="16">
    <location>
        <position position="190"/>
    </location>
    <ligand>
        <name>substrate</name>
    </ligand>
</feature>
<keyword evidence="10 16" id="KW-0418">Kinase</keyword>
<evidence type="ECO:0000256" key="9">
    <source>
        <dbReference type="ARBA" id="ARBA00022741"/>
    </source>
</evidence>
<protein>
    <recommendedName>
        <fullName evidence="15 16">Type III pantothenate kinase</fullName>
        <ecNumber evidence="6 16">2.7.1.33</ecNumber>
    </recommendedName>
    <alternativeName>
        <fullName evidence="16">PanK-III</fullName>
    </alternativeName>
    <alternativeName>
        <fullName evidence="16">Pantothenic acid kinase</fullName>
    </alternativeName>
</protein>
<reference evidence="17 18" key="1">
    <citation type="submission" date="2024-10" db="EMBL/GenBank/DDBJ databases">
        <authorList>
            <person name="Ratan Roy A."/>
            <person name="Morales Sandoval P.H."/>
            <person name="De Los Santos Villalobos S."/>
            <person name="Chakraborty S."/>
            <person name="Mukherjee J."/>
        </authorList>
    </citation>
    <scope>NUCLEOTIDE SEQUENCE [LARGE SCALE GENOMIC DNA]</scope>
    <source>
        <strain evidence="17 18">S1</strain>
    </source>
</reference>
<proteinExistence type="inferred from homology"/>
<evidence type="ECO:0000256" key="13">
    <source>
        <dbReference type="ARBA" id="ARBA00022993"/>
    </source>
</evidence>
<evidence type="ECO:0000256" key="16">
    <source>
        <dbReference type="HAMAP-Rule" id="MF_01274"/>
    </source>
</evidence>
<evidence type="ECO:0000256" key="2">
    <source>
        <dbReference type="ARBA" id="ARBA00001958"/>
    </source>
</evidence>
<feature type="active site" description="Proton acceptor" evidence="16">
    <location>
        <position position="114"/>
    </location>
</feature>
<keyword evidence="12 16" id="KW-0630">Potassium</keyword>
<dbReference type="EC" id="2.7.1.33" evidence="6 16"/>
<evidence type="ECO:0000256" key="4">
    <source>
        <dbReference type="ARBA" id="ARBA00005225"/>
    </source>
</evidence>
<keyword evidence="9 16" id="KW-0547">Nucleotide-binding</keyword>
<feature type="binding site" evidence="16">
    <location>
        <begin position="11"/>
        <end position="18"/>
    </location>
    <ligand>
        <name>ATP</name>
        <dbReference type="ChEBI" id="CHEBI:30616"/>
    </ligand>
</feature>
<sequence length="267" mass="30072">MADSSAWLALIIGNTRLHWGVFAQESLQATWHTRYLNAHDVATLIHHRFDSAAWRQITFAPVPDLERSASQPIKLWLASVVPAQLQLWQAYRGLQLVERDRLWIKNLYATLGIDRILALVGAGEQYGWPALVIDAGTALTFTAGNQHQFLGGAILPGLKLQMQALATGTAALPNIDRWEVIPPQRWAFDTAEAMRSGVFYTQMAGVQDYLTDWWRRYPQGQALLTGGDSPILSLYLKKIRPDLSERLSVNEDLAFWGIQAYRRHILG</sequence>
<feature type="binding site" evidence="16">
    <location>
        <position position="134"/>
    </location>
    <ligand>
        <name>K(+)</name>
        <dbReference type="ChEBI" id="CHEBI:29103"/>
    </ligand>
</feature>
<keyword evidence="11 16" id="KW-0067">ATP-binding</keyword>
<comment type="caution">
    <text evidence="17">The sequence shown here is derived from an EMBL/GenBank/DDBJ whole genome shotgun (WGS) entry which is preliminary data.</text>
</comment>
<comment type="cofactor">
    <cofactor evidence="16">
        <name>NH4(+)</name>
        <dbReference type="ChEBI" id="CHEBI:28938"/>
    </cofactor>
    <cofactor evidence="16">
        <name>K(+)</name>
        <dbReference type="ChEBI" id="CHEBI:29103"/>
    </cofactor>
    <text evidence="16">A monovalent cation. Ammonium or potassium.</text>
</comment>
<comment type="cofactor">
    <cofactor evidence="2">
        <name>K(+)</name>
        <dbReference type="ChEBI" id="CHEBI:29103"/>
    </cofactor>
</comment>
<comment type="subunit">
    <text evidence="5 16">Homodimer.</text>
</comment>
<dbReference type="SUPFAM" id="SSF53067">
    <property type="entry name" value="Actin-like ATPase domain"/>
    <property type="match status" value="2"/>
</dbReference>
<comment type="subcellular location">
    <subcellularLocation>
        <location evidence="3 16">Cytoplasm</location>
    </subcellularLocation>
</comment>
<dbReference type="Pfam" id="PF03309">
    <property type="entry name" value="Pan_kinase"/>
    <property type="match status" value="1"/>
</dbReference>
<dbReference type="RefSeq" id="WP_377961246.1">
    <property type="nucleotide sequence ID" value="NZ_JBHZOL010000020.1"/>
</dbReference>
<evidence type="ECO:0000256" key="15">
    <source>
        <dbReference type="ARBA" id="ARBA00040883"/>
    </source>
</evidence>
<keyword evidence="18" id="KW-1185">Reference proteome</keyword>
<evidence type="ECO:0000256" key="10">
    <source>
        <dbReference type="ARBA" id="ARBA00022777"/>
    </source>
</evidence>
<dbReference type="GO" id="GO:0004594">
    <property type="term" value="F:pantothenate kinase activity"/>
    <property type="evidence" value="ECO:0007669"/>
    <property type="project" value="UniProtKB-EC"/>
</dbReference>
<comment type="pathway">
    <text evidence="4 16">Cofactor biosynthesis; coenzyme A biosynthesis; CoA from (R)-pantothenate: step 1/5.</text>
</comment>
<dbReference type="CDD" id="cd24015">
    <property type="entry name" value="ASKHA_NBD_PanK-III"/>
    <property type="match status" value="1"/>
</dbReference>
<keyword evidence="16" id="KW-0479">Metal-binding</keyword>
<evidence type="ECO:0000256" key="7">
    <source>
        <dbReference type="ARBA" id="ARBA00022490"/>
    </source>
</evidence>
<evidence type="ECO:0000256" key="14">
    <source>
        <dbReference type="ARBA" id="ARBA00038036"/>
    </source>
</evidence>
<comment type="similarity">
    <text evidence="14 16">Belongs to the type III pantothenate kinase family.</text>
</comment>
<evidence type="ECO:0000256" key="3">
    <source>
        <dbReference type="ARBA" id="ARBA00004496"/>
    </source>
</evidence>
<evidence type="ECO:0000256" key="12">
    <source>
        <dbReference type="ARBA" id="ARBA00022958"/>
    </source>
</evidence>
<keyword evidence="7 16" id="KW-0963">Cytoplasm</keyword>
<dbReference type="InterPro" id="IPR043129">
    <property type="entry name" value="ATPase_NBD"/>
</dbReference>
<evidence type="ECO:0000256" key="8">
    <source>
        <dbReference type="ARBA" id="ARBA00022679"/>
    </source>
</evidence>
<dbReference type="PANTHER" id="PTHR34265">
    <property type="entry name" value="TYPE III PANTOTHENATE KINASE"/>
    <property type="match status" value="1"/>
</dbReference>
<gene>
    <name evidence="16" type="primary">coaX</name>
    <name evidence="17" type="ORF">ACFVKH_02660</name>
</gene>
<feature type="binding site" evidence="16">
    <location>
        <begin position="112"/>
        <end position="115"/>
    </location>
    <ligand>
        <name>substrate</name>
    </ligand>
</feature>
<dbReference type="NCBIfam" id="NF009871">
    <property type="entry name" value="PRK13331.1"/>
    <property type="match status" value="1"/>
</dbReference>
<name>A0ABW6IBA3_9CYAN</name>
<dbReference type="Gene3D" id="3.30.420.40">
    <property type="match status" value="1"/>
</dbReference>
<evidence type="ECO:0000256" key="1">
    <source>
        <dbReference type="ARBA" id="ARBA00001206"/>
    </source>
</evidence>
<dbReference type="PANTHER" id="PTHR34265:SF1">
    <property type="entry name" value="TYPE III PANTOTHENATE KINASE"/>
    <property type="match status" value="1"/>
</dbReference>
<keyword evidence="8 16" id="KW-0808">Transferase</keyword>
<evidence type="ECO:0000313" key="18">
    <source>
        <dbReference type="Proteomes" id="UP001600165"/>
    </source>
</evidence>
<keyword evidence="13 16" id="KW-0173">Coenzyme A biosynthesis</keyword>
<dbReference type="NCBIfam" id="TIGR00671">
    <property type="entry name" value="baf"/>
    <property type="match status" value="1"/>
</dbReference>